<dbReference type="InterPro" id="IPR018661">
    <property type="entry name" value="DUF2093"/>
</dbReference>
<comment type="caution">
    <text evidence="1">The sequence shown here is derived from an EMBL/GenBank/DDBJ whole genome shotgun (WGS) entry which is preliminary data.</text>
</comment>
<gene>
    <name evidence="1" type="ORF">DJ021_03305</name>
</gene>
<dbReference type="AlphaFoldDB" id="A0A328AXB7"/>
<protein>
    <submittedName>
        <fullName evidence="1">DUF2093 domain-containing protein</fullName>
    </submittedName>
</protein>
<name>A0A328AXB7_9CAUL</name>
<dbReference type="Proteomes" id="UP000249842">
    <property type="component" value="Unassembled WGS sequence"/>
</dbReference>
<dbReference type="RefSeq" id="WP_111456188.1">
    <property type="nucleotide sequence ID" value="NZ_QFYP01000001.1"/>
</dbReference>
<evidence type="ECO:0000313" key="2">
    <source>
        <dbReference type="Proteomes" id="UP000249842"/>
    </source>
</evidence>
<organism evidence="1 2">
    <name type="scientific">Phenylobacterium hankyongense</name>
    <dbReference type="NCBI Taxonomy" id="1813876"/>
    <lineage>
        <taxon>Bacteria</taxon>
        <taxon>Pseudomonadati</taxon>
        <taxon>Pseudomonadota</taxon>
        <taxon>Alphaproteobacteria</taxon>
        <taxon>Caulobacterales</taxon>
        <taxon>Caulobacteraceae</taxon>
        <taxon>Phenylobacterium</taxon>
    </lineage>
</organism>
<dbReference type="OrthoDB" id="9801906at2"/>
<reference evidence="2" key="1">
    <citation type="submission" date="2018-05" db="EMBL/GenBank/DDBJ databases">
        <authorList>
            <person name="Li X."/>
        </authorList>
    </citation>
    <scope>NUCLEOTIDE SEQUENCE [LARGE SCALE GENOMIC DNA]</scope>
    <source>
        <strain evidence="2">HKS-05</strain>
    </source>
</reference>
<accession>A0A328AXB7</accession>
<sequence>MNAHDRDLTGADIAKLHYGDGDFAVLRPGRYVLCAVSGAKIPLEQLRYWSAPLQEAYAGPAEALKRWQDTQES</sequence>
<keyword evidence="2" id="KW-1185">Reference proteome</keyword>
<evidence type="ECO:0000313" key="1">
    <source>
        <dbReference type="EMBL" id="RAK58895.1"/>
    </source>
</evidence>
<proteinExistence type="predicted"/>
<dbReference type="EMBL" id="QFYP01000001">
    <property type="protein sequence ID" value="RAK58895.1"/>
    <property type="molecule type" value="Genomic_DNA"/>
</dbReference>
<dbReference type="Pfam" id="PF09866">
    <property type="entry name" value="DUF2093"/>
    <property type="match status" value="1"/>
</dbReference>